<dbReference type="RefSeq" id="WP_036655299.1">
    <property type="nucleotide sequence ID" value="NZ_JQCR01000003.1"/>
</dbReference>
<dbReference type="SUPFAM" id="SSF51735">
    <property type="entry name" value="NAD(P)-binding Rossmann-fold domains"/>
    <property type="match status" value="1"/>
</dbReference>
<sequence length="230" mass="26139">MSLKRSTLQGKVRTIITGSTGMVGEGVLHECLQHPEVEQVLVINRKPCGVTHPKLIEILHNDFFDMSGIEEQLKGYNACFFCLGVSSAGMKEEAYRHLTYDLTLHMADLLSRQNSEMVFCYVSGEGTDSSEKGRSMWARVKGKTENDLLKLPFKRAYMFRPGFIKPIKGLTQTHNYYYAINWMYPLLRSLFPKHVTTLHEVGLAMVHSVTQGYPRTHLENQDIAALAKIR</sequence>
<dbReference type="STRING" id="268407.PWYN_19905"/>
<evidence type="ECO:0000313" key="1">
    <source>
        <dbReference type="EMBL" id="KGE16940.1"/>
    </source>
</evidence>
<name>A0A098M366_9BACL</name>
<dbReference type="Proteomes" id="UP000029734">
    <property type="component" value="Unassembled WGS sequence"/>
</dbReference>
<dbReference type="EMBL" id="JQCR01000003">
    <property type="protein sequence ID" value="KGE16940.1"/>
    <property type="molecule type" value="Genomic_DNA"/>
</dbReference>
<organism evidence="1 2">
    <name type="scientific">Paenibacillus wynnii</name>
    <dbReference type="NCBI Taxonomy" id="268407"/>
    <lineage>
        <taxon>Bacteria</taxon>
        <taxon>Bacillati</taxon>
        <taxon>Bacillota</taxon>
        <taxon>Bacilli</taxon>
        <taxon>Bacillales</taxon>
        <taxon>Paenibacillaceae</taxon>
        <taxon>Paenibacillus</taxon>
    </lineage>
</organism>
<dbReference type="InterPro" id="IPR036291">
    <property type="entry name" value="NAD(P)-bd_dom_sf"/>
</dbReference>
<reference evidence="1 2" key="2">
    <citation type="submission" date="2014-10" db="EMBL/GenBank/DDBJ databases">
        <title>Comparative genomics of the Paenibacillus odorifer group.</title>
        <authorList>
            <person name="Tsai Y.-C."/>
            <person name="Martin N."/>
            <person name="Korlach J."/>
            <person name="Wiedmann M."/>
        </authorList>
    </citation>
    <scope>NUCLEOTIDE SEQUENCE [LARGE SCALE GENOMIC DNA]</scope>
    <source>
        <strain evidence="1 2">DSM 18334</strain>
    </source>
</reference>
<dbReference type="AlphaFoldDB" id="A0A098M366"/>
<comment type="caution">
    <text evidence="1">The sequence shown here is derived from an EMBL/GenBank/DDBJ whole genome shotgun (WGS) entry which is preliminary data.</text>
</comment>
<proteinExistence type="predicted"/>
<gene>
    <name evidence="1" type="ORF">PWYN_19905</name>
</gene>
<accession>A0A098M366</accession>
<dbReference type="Gene3D" id="3.40.50.720">
    <property type="entry name" value="NAD(P)-binding Rossmann-like Domain"/>
    <property type="match status" value="1"/>
</dbReference>
<dbReference type="eggNOG" id="COG0702">
    <property type="taxonomic scope" value="Bacteria"/>
</dbReference>
<reference evidence="1 2" key="1">
    <citation type="submission" date="2014-08" db="EMBL/GenBank/DDBJ databases">
        <authorList>
            <person name="den Bakker H.C."/>
        </authorList>
    </citation>
    <scope>NUCLEOTIDE SEQUENCE [LARGE SCALE GENOMIC DNA]</scope>
    <source>
        <strain evidence="1 2">DSM 18334</strain>
    </source>
</reference>
<keyword evidence="2" id="KW-1185">Reference proteome</keyword>
<evidence type="ECO:0000313" key="2">
    <source>
        <dbReference type="Proteomes" id="UP000029734"/>
    </source>
</evidence>
<protein>
    <submittedName>
        <fullName evidence="1">Epimerase</fullName>
    </submittedName>
</protein>
<dbReference type="PANTHER" id="PTHR14097">
    <property type="entry name" value="OXIDOREDUCTASE HTATIP2"/>
    <property type="match status" value="1"/>
</dbReference>
<dbReference type="OrthoDB" id="9785372at2"/>
<dbReference type="PANTHER" id="PTHR14097:SF8">
    <property type="entry name" value="NAD(P)-BINDING DOMAIN-CONTAINING PROTEIN"/>
    <property type="match status" value="1"/>
</dbReference>